<dbReference type="PANTHER" id="PTHR37299">
    <property type="entry name" value="TRANSCRIPTIONAL REGULATOR-RELATED"/>
    <property type="match status" value="1"/>
</dbReference>
<name>A0ABW9VI89_9BURK</name>
<dbReference type="PROSITE" id="PS50930">
    <property type="entry name" value="HTH_LYTTR"/>
    <property type="match status" value="1"/>
</dbReference>
<dbReference type="EMBL" id="WWCM01000004">
    <property type="protein sequence ID" value="MYM39334.1"/>
    <property type="molecule type" value="Genomic_DNA"/>
</dbReference>
<evidence type="ECO:0000259" key="2">
    <source>
        <dbReference type="PROSITE" id="PS50110"/>
    </source>
</evidence>
<proteinExistence type="predicted"/>
<evidence type="ECO:0000313" key="4">
    <source>
        <dbReference type="EMBL" id="MYM39334.1"/>
    </source>
</evidence>
<keyword evidence="5" id="KW-1185">Reference proteome</keyword>
<protein>
    <submittedName>
        <fullName evidence="4">Response regulator</fullName>
    </submittedName>
</protein>
<feature type="domain" description="Response regulatory" evidence="2">
    <location>
        <begin position="2"/>
        <end position="114"/>
    </location>
</feature>
<dbReference type="PROSITE" id="PS50110">
    <property type="entry name" value="RESPONSE_REGULATORY"/>
    <property type="match status" value="1"/>
</dbReference>
<dbReference type="Pfam" id="PF04397">
    <property type="entry name" value="LytTR"/>
    <property type="match status" value="1"/>
</dbReference>
<organism evidence="4 5">
    <name type="scientific">Duganella qianjiadongensis</name>
    <dbReference type="NCBI Taxonomy" id="2692176"/>
    <lineage>
        <taxon>Bacteria</taxon>
        <taxon>Pseudomonadati</taxon>
        <taxon>Pseudomonadota</taxon>
        <taxon>Betaproteobacteria</taxon>
        <taxon>Burkholderiales</taxon>
        <taxon>Oxalobacteraceae</taxon>
        <taxon>Telluria group</taxon>
        <taxon>Duganella</taxon>
    </lineage>
</organism>
<comment type="caution">
    <text evidence="4">The sequence shown here is derived from an EMBL/GenBank/DDBJ whole genome shotgun (WGS) entry which is preliminary data.</text>
</comment>
<dbReference type="Gene3D" id="3.40.50.2300">
    <property type="match status" value="1"/>
</dbReference>
<evidence type="ECO:0000259" key="3">
    <source>
        <dbReference type="PROSITE" id="PS50930"/>
    </source>
</evidence>
<reference evidence="4 5" key="1">
    <citation type="submission" date="2019-12" db="EMBL/GenBank/DDBJ databases">
        <title>Novel species isolated from a subtropical stream in China.</title>
        <authorList>
            <person name="Lu H."/>
        </authorList>
    </citation>
    <scope>NUCLEOTIDE SEQUENCE [LARGE SCALE GENOMIC DNA]</scope>
    <source>
        <strain evidence="4 5">CY13W</strain>
    </source>
</reference>
<feature type="domain" description="HTH LytTR-type" evidence="3">
    <location>
        <begin position="148"/>
        <end position="251"/>
    </location>
</feature>
<dbReference type="Pfam" id="PF00072">
    <property type="entry name" value="Response_reg"/>
    <property type="match status" value="1"/>
</dbReference>
<dbReference type="RefSeq" id="WP_161038699.1">
    <property type="nucleotide sequence ID" value="NZ_WWCM01000004.1"/>
</dbReference>
<dbReference type="SUPFAM" id="SSF52172">
    <property type="entry name" value="CheY-like"/>
    <property type="match status" value="1"/>
</dbReference>
<dbReference type="Proteomes" id="UP000478090">
    <property type="component" value="Unassembled WGS sequence"/>
</dbReference>
<dbReference type="PANTHER" id="PTHR37299:SF1">
    <property type="entry name" value="STAGE 0 SPORULATION PROTEIN A HOMOLOG"/>
    <property type="match status" value="1"/>
</dbReference>
<dbReference type="SMART" id="SM00850">
    <property type="entry name" value="LytTR"/>
    <property type="match status" value="1"/>
</dbReference>
<evidence type="ECO:0000256" key="1">
    <source>
        <dbReference type="PROSITE-ProRule" id="PRU00169"/>
    </source>
</evidence>
<evidence type="ECO:0000313" key="5">
    <source>
        <dbReference type="Proteomes" id="UP000478090"/>
    </source>
</evidence>
<feature type="modified residue" description="4-aspartylphosphate" evidence="1">
    <location>
        <position position="53"/>
    </location>
</feature>
<keyword evidence="1" id="KW-0597">Phosphoprotein</keyword>
<accession>A0ABW9VI89</accession>
<dbReference type="InterPro" id="IPR011006">
    <property type="entry name" value="CheY-like_superfamily"/>
</dbReference>
<dbReference type="InterPro" id="IPR001789">
    <property type="entry name" value="Sig_transdc_resp-reg_receiver"/>
</dbReference>
<dbReference type="InterPro" id="IPR007492">
    <property type="entry name" value="LytTR_DNA-bd_dom"/>
</dbReference>
<sequence>MRILIVDDERPAREKLRRLLASEPGISAIEEARDGVEALERLPAFAPDLLLLDIQMPEVSGLDVAASLPAPAPCVVFVTAYDDYAIRAFDANAIDYLLKPYDQPRLQRALLRVRERLALRAAASTTTSLDDAPMPSPVTVQLPAITQLLVPERSGTRIVKVDQIGWIETADNYVVLHTAHAAPLMRQTLAGLLEQLGPRFVRCHRRAAIQLEWVASIVNLDKGDGEIILRDGSRVPLSRQYRNELETRLSAD</sequence>
<gene>
    <name evidence="4" type="ORF">GTP27_08320</name>
</gene>
<dbReference type="SMART" id="SM00448">
    <property type="entry name" value="REC"/>
    <property type="match status" value="1"/>
</dbReference>
<dbReference type="Gene3D" id="2.40.50.1020">
    <property type="entry name" value="LytTr DNA-binding domain"/>
    <property type="match status" value="1"/>
</dbReference>
<dbReference type="InterPro" id="IPR046947">
    <property type="entry name" value="LytR-like"/>
</dbReference>